<accession>A0A0J1B6H8</accession>
<keyword evidence="2" id="KW-1185">Reference proteome</keyword>
<name>A0A0J1B6H8_RHOIS</name>
<dbReference type="EMBL" id="LECT01000044">
    <property type="protein sequence ID" value="KLU02347.1"/>
    <property type="molecule type" value="Genomic_DNA"/>
</dbReference>
<organism evidence="1 2">
    <name type="scientific">Rhodopirellula islandica</name>
    <dbReference type="NCBI Taxonomy" id="595434"/>
    <lineage>
        <taxon>Bacteria</taxon>
        <taxon>Pseudomonadati</taxon>
        <taxon>Planctomycetota</taxon>
        <taxon>Planctomycetia</taxon>
        <taxon>Pirellulales</taxon>
        <taxon>Pirellulaceae</taxon>
        <taxon>Rhodopirellula</taxon>
    </lineage>
</organism>
<comment type="caution">
    <text evidence="1">The sequence shown here is derived from an EMBL/GenBank/DDBJ whole genome shotgun (WGS) entry which is preliminary data.</text>
</comment>
<reference evidence="1" key="1">
    <citation type="submission" date="2015-05" db="EMBL/GenBank/DDBJ databases">
        <title>Permanent draft genome of Rhodopirellula islandicus K833.</title>
        <authorList>
            <person name="Kizina J."/>
            <person name="Richter M."/>
            <person name="Glockner F.O."/>
            <person name="Harder J."/>
        </authorList>
    </citation>
    <scope>NUCLEOTIDE SEQUENCE [LARGE SCALE GENOMIC DNA]</scope>
    <source>
        <strain evidence="1">K833</strain>
    </source>
</reference>
<protein>
    <submittedName>
        <fullName evidence="1">Uncharacterized protein</fullName>
    </submittedName>
</protein>
<dbReference type="AlphaFoldDB" id="A0A0J1B6H8"/>
<dbReference type="PATRIC" id="fig|595434.4.peg.5143"/>
<sequence length="60" mass="6450">MPGRLCPTRSQAPAWECNVWEAPATTNAPTETPFRSLIANQVSSSLSAVELFGETITTGR</sequence>
<evidence type="ECO:0000313" key="2">
    <source>
        <dbReference type="Proteomes" id="UP000036367"/>
    </source>
</evidence>
<evidence type="ECO:0000313" key="1">
    <source>
        <dbReference type="EMBL" id="KLU02347.1"/>
    </source>
</evidence>
<gene>
    <name evidence="1" type="ORF">RISK_005413</name>
</gene>
<proteinExistence type="predicted"/>
<dbReference type="STRING" id="595434.RISK_005413"/>
<dbReference type="Proteomes" id="UP000036367">
    <property type="component" value="Unassembled WGS sequence"/>
</dbReference>